<evidence type="ECO:0000313" key="2">
    <source>
        <dbReference type="WBParaSite" id="GPLIN_001451000"/>
    </source>
</evidence>
<accession>A0A183CNQ3</accession>
<protein>
    <submittedName>
        <fullName evidence="2">GRANULINS domain-containing protein</fullName>
    </submittedName>
</protein>
<dbReference type="WBParaSite" id="GPLIN_001451000">
    <property type="protein sequence ID" value="GPLIN_001451000"/>
    <property type="gene ID" value="GPLIN_001451000"/>
</dbReference>
<evidence type="ECO:0000313" key="1">
    <source>
        <dbReference type="Proteomes" id="UP000050741"/>
    </source>
</evidence>
<sequence>MGELSFGVAQISEMLHIIISILSPFPLELSLSQKCKEVGQMQCQDSCGWASCVAASDTFFNTHDQCCPRGYKFKCCSMLPQMKYSFVYKYTAVMFREMEEKCKDKSGFCLCKPHLSITNGMCCYANGGCGCCSDANEPTIGKLPK</sequence>
<reference evidence="1" key="1">
    <citation type="submission" date="2014-05" db="EMBL/GenBank/DDBJ databases">
        <title>The genome and life-stage specific transcriptomes of Globodera pallida elucidate key aspects of plant parasitism by a cyst nematode.</title>
        <authorList>
            <person name="Cotton J.A."/>
            <person name="Lilley C.J."/>
            <person name="Jones L.M."/>
            <person name="Kikuchi T."/>
            <person name="Reid A.J."/>
            <person name="Thorpe P."/>
            <person name="Tsai I.J."/>
            <person name="Beasley H."/>
            <person name="Blok V."/>
            <person name="Cock P.J.A."/>
            <person name="Van den Akker S.E."/>
            <person name="Holroyd N."/>
            <person name="Hunt M."/>
            <person name="Mantelin S."/>
            <person name="Naghra H."/>
            <person name="Pain A."/>
            <person name="Palomares-Rius J.E."/>
            <person name="Zarowiecki M."/>
            <person name="Berriman M."/>
            <person name="Jones J.T."/>
            <person name="Urwin P.E."/>
        </authorList>
    </citation>
    <scope>NUCLEOTIDE SEQUENCE [LARGE SCALE GENOMIC DNA]</scope>
    <source>
        <strain evidence="1">Lindley</strain>
    </source>
</reference>
<name>A0A183CNQ3_GLOPA</name>
<dbReference type="Proteomes" id="UP000050741">
    <property type="component" value="Unassembled WGS sequence"/>
</dbReference>
<organism evidence="1 2">
    <name type="scientific">Globodera pallida</name>
    <name type="common">Potato cyst nematode worm</name>
    <name type="synonym">Heterodera pallida</name>
    <dbReference type="NCBI Taxonomy" id="36090"/>
    <lineage>
        <taxon>Eukaryota</taxon>
        <taxon>Metazoa</taxon>
        <taxon>Ecdysozoa</taxon>
        <taxon>Nematoda</taxon>
        <taxon>Chromadorea</taxon>
        <taxon>Rhabditida</taxon>
        <taxon>Tylenchina</taxon>
        <taxon>Tylenchomorpha</taxon>
        <taxon>Tylenchoidea</taxon>
        <taxon>Heteroderidae</taxon>
        <taxon>Heteroderinae</taxon>
        <taxon>Globodera</taxon>
    </lineage>
</organism>
<reference evidence="2" key="2">
    <citation type="submission" date="2016-06" db="UniProtKB">
        <authorList>
            <consortium name="WormBaseParasite"/>
        </authorList>
    </citation>
    <scope>IDENTIFICATION</scope>
</reference>
<proteinExistence type="predicted"/>
<keyword evidence="1" id="KW-1185">Reference proteome</keyword>
<dbReference type="AlphaFoldDB" id="A0A183CNQ3"/>